<feature type="region of interest" description="Disordered" evidence="1">
    <location>
        <begin position="57"/>
        <end position="324"/>
    </location>
</feature>
<protein>
    <recommendedName>
        <fullName evidence="7">DH domain-containing protein</fullName>
    </recommendedName>
</protein>
<evidence type="ECO:0008006" key="7">
    <source>
        <dbReference type="Google" id="ProtNLM"/>
    </source>
</evidence>
<feature type="compositionally biased region" description="Basic and acidic residues" evidence="1">
    <location>
        <begin position="1314"/>
        <end position="1324"/>
    </location>
</feature>
<feature type="compositionally biased region" description="Basic residues" evidence="1">
    <location>
        <begin position="671"/>
        <end position="680"/>
    </location>
</feature>
<feature type="compositionally biased region" description="Basic and acidic residues" evidence="1">
    <location>
        <begin position="168"/>
        <end position="195"/>
    </location>
</feature>
<feature type="compositionally biased region" description="Basic and acidic residues" evidence="1">
    <location>
        <begin position="74"/>
        <end position="96"/>
    </location>
</feature>
<evidence type="ECO:0000259" key="3">
    <source>
        <dbReference type="Pfam" id="PF24344"/>
    </source>
</evidence>
<feature type="region of interest" description="Disordered" evidence="1">
    <location>
        <begin position="1"/>
        <end position="38"/>
    </location>
</feature>
<feature type="compositionally biased region" description="Basic and acidic residues" evidence="1">
    <location>
        <begin position="218"/>
        <end position="227"/>
    </location>
</feature>
<feature type="compositionally biased region" description="Basic residues" evidence="1">
    <location>
        <begin position="1417"/>
        <end position="1427"/>
    </location>
</feature>
<sequence length="2071" mass="227434">MPAPLASQTRASAPAKAADPAKPAPKLTTRNLVGGKPIDVHSNATVRDKVRKWHLKGGGVITQDDVLADSDAEVPAKEPVKEAKESREPSVVENSKELVLVKPDGVKSDVSSRSKGKGESVLVAPDGVKSDVSSRSKGKSRAGSETPVVVVEYDTADAPATPQRSHVSIREAVTEPARPRIIEHRPKADSAEGRIVDPPSTPHQSDLSLREPPATDPLKPRIVERKPRPNTLDEEIHEATAPKKRVVSDSRWRRQHSPTKPTQPKEPAPPPASNLSKKDVKLAWVRPPLLPRQSGGTEEPPKPKPKPPAKPIGVYSGKVQQPRRPLAATVLSPLLNKLEGSFLDTPPQQIQPLSPPRTRSTLRKKPPQPRATSPDWVSSDDDDIHPSRNNARRRRSSAQPEPFIDRRTSKNRRKSRETLSEPSLSSSEESPERRPSDRRRNKSAGPGGQDYRGYVSDRRPSSDRRASMTKKPSMDAHDIPHGMRRENHMRSKTEGSYMEDRGYKQSPRPRQDHDYGRTAADYRSEYEKFAPRRDPYDTERSGTVRRKQPPAYEAAEDEPPPLQPVSGNRVEAWLSGTPDPFTTPKKKPDRRVFSFEQTSKLELSPSDVTSESHSPDVRSSKRKSSSKKSKDLRVETELRRHVRAHSEPLNHDLESETGYSSTTSASTLKRSGAHRGHARTPTRDLKSPRYDDTNTDVSTATSLTESSRLTETTVTDSSHLTGSVITESVITESTITDSTLTESTLTESDLTSSALSSSVDPRQFELPELRPRPGMPGYVARRMFPSTGKRLSTIASVETFNTKAQQAPPSEISEGGSEVSQATERPASDIVTDLPNMAGDNTVGASKSRASLKRRLTKHSDLMTVLSMPGATRSKSIISARSIRTHRSRLETATVQDLMRELASDESKYMRELRTLADSVIPVLLKCLLSKSEASVAVGLFNKALTTEKEAIAATTKTITDMSIAVKKLKTLHKRIPKESHTSFLIWAQSAHKHYSEYVGTWRLGFQDVVVNLVAEEGASTVVGTQLTTGIEDGMQRNDEGYIVTGDGERVDVEYLLRRPLVRLKYLTKTVKGINYKQPSEATSALFTKFQNLLDTCRKKINDERARIEDEVAAMIDATRARDPRTLAPLAGVKIDPTRRVRARDFFDLSFSHSSGQQFDSRIEMLMRDDAPGKGNGGDVLICDVDVTGRWLFLPPVQLNRISTRAGDEFGEIVVMIRGGVSTNKEWREMFTLRTDDEEVRFEWISMLGLTPEPPKMVRTRTFREACPTSSHGSSLVSTSTRTDSTYTYTSGSSGAQESLVPIGARPGANAKKWSADTPERRSPEVGSPVSPPSSDSTSHHSKLDDVDTISTFSWGTSYIPAHRRKTPEPIEGASSTSSILPQEQVPDRSASMPRDLNEAMALAGRAEPSTPTLKRTTAKRYHHRKTPSLPTTPEERCSPPLAAPTKSPVQPSSEPTRRSSGTKQTSSRQPSKRQAKKPESKGFSVWLPTSDAELSDDSDKSGEETSPIARSKHNRSSSVPILDLPNIPKLRKPEVNSGDRQVRENRNTSGPSRTQTKSRPPSGKPSPSPPEPETPPPPPPHRSPSSSQGKLGTIPTFTPTPTQQKRRSSSPLKHEYQPSSPSLTSSSSEEYTDDDISQSSSSDSEDDSIDNIEDDDIISQLSSAMVAPSRIAAQERMYSIPNAPATVTPSQSASQAPYRKVVKQSSDIMFKTYATVFAWLDDRGRHDNLHTSECLIVVSPGLIEAFDDGSADGPPLIALELTPIVSIHRGTVIDVSIQSPVTEGSKLKPKSRQFMFRVRDSLEAEAFYGQVNKARNNNPTYKLLQDARPAPPADPAWASGLDRANSFRAQGAGPAPSFWNIGTRRSRSYRASTRAPSTAANTESSVRTIQSVLSAMKRLGASRLFSNTRANSSNNEGSFENDGSGGETPPTELIGGAQGLIASAKVRLYTRPHSTSRNFRDIGSGRLFIKRPEPDNTPNAPARLHTGSEKRVMVVNEKRGNVMLDVTLGSMCFEPLARVGIAVSVWENVAEEGGVAHQGGVSERRVRLYVLQLKDVQNTAYILSLLRGRN</sequence>
<feature type="compositionally biased region" description="Basic and acidic residues" evidence="1">
    <location>
        <begin position="104"/>
        <end position="118"/>
    </location>
</feature>
<evidence type="ECO:0000256" key="1">
    <source>
        <dbReference type="SAM" id="MobiDB-lite"/>
    </source>
</evidence>
<feature type="domain" description="DBL homology" evidence="2">
    <location>
        <begin position="891"/>
        <end position="1100"/>
    </location>
</feature>
<feature type="compositionally biased region" description="Basic and acidic residues" evidence="1">
    <location>
        <begin position="455"/>
        <end position="542"/>
    </location>
</feature>
<keyword evidence="6" id="KW-1185">Reference proteome</keyword>
<dbReference type="InterPro" id="IPR056222">
    <property type="entry name" value="PH_23"/>
</dbReference>
<feature type="compositionally biased region" description="Basic and acidic residues" evidence="1">
    <location>
        <begin position="762"/>
        <end position="771"/>
    </location>
</feature>
<evidence type="ECO:0000259" key="4">
    <source>
        <dbReference type="Pfam" id="PF24345"/>
    </source>
</evidence>
<feature type="compositionally biased region" description="Low complexity" evidence="1">
    <location>
        <begin position="1619"/>
        <end position="1629"/>
    </location>
</feature>
<dbReference type="InterPro" id="IPR056223">
    <property type="entry name" value="PH_24"/>
</dbReference>
<feature type="compositionally biased region" description="Polar residues" evidence="1">
    <location>
        <begin position="1"/>
        <end position="10"/>
    </location>
</feature>
<feature type="compositionally biased region" description="Low complexity" evidence="1">
    <location>
        <begin position="1584"/>
        <end position="1603"/>
    </location>
</feature>
<feature type="compositionally biased region" description="Basic and acidic residues" evidence="1">
    <location>
        <begin position="628"/>
        <end position="654"/>
    </location>
</feature>
<dbReference type="Pfam" id="PF24340">
    <property type="entry name" value="DH_2"/>
    <property type="match status" value="1"/>
</dbReference>
<reference evidence="5" key="1">
    <citation type="journal article" date="2020" name="Stud. Mycol.">
        <title>101 Dothideomycetes genomes: a test case for predicting lifestyles and emergence of pathogens.</title>
        <authorList>
            <person name="Haridas S."/>
            <person name="Albert R."/>
            <person name="Binder M."/>
            <person name="Bloem J."/>
            <person name="Labutti K."/>
            <person name="Salamov A."/>
            <person name="Andreopoulos B."/>
            <person name="Baker S."/>
            <person name="Barry K."/>
            <person name="Bills G."/>
            <person name="Bluhm B."/>
            <person name="Cannon C."/>
            <person name="Castanera R."/>
            <person name="Culley D."/>
            <person name="Daum C."/>
            <person name="Ezra D."/>
            <person name="Gonzalez J."/>
            <person name="Henrissat B."/>
            <person name="Kuo A."/>
            <person name="Liang C."/>
            <person name="Lipzen A."/>
            <person name="Lutzoni F."/>
            <person name="Magnuson J."/>
            <person name="Mondo S."/>
            <person name="Nolan M."/>
            <person name="Ohm R."/>
            <person name="Pangilinan J."/>
            <person name="Park H.-J."/>
            <person name="Ramirez L."/>
            <person name="Alfaro M."/>
            <person name="Sun H."/>
            <person name="Tritt A."/>
            <person name="Yoshinaga Y."/>
            <person name="Zwiers L.-H."/>
            <person name="Turgeon B."/>
            <person name="Goodwin S."/>
            <person name="Spatafora J."/>
            <person name="Crous P."/>
            <person name="Grigoriev I."/>
        </authorList>
    </citation>
    <scope>NUCLEOTIDE SEQUENCE</scope>
    <source>
        <strain evidence="5">CBS 262.69</strain>
    </source>
</reference>
<evidence type="ECO:0000313" key="5">
    <source>
        <dbReference type="EMBL" id="KAF2396470.1"/>
    </source>
</evidence>
<feature type="region of interest" description="Disordered" evidence="1">
    <location>
        <begin position="339"/>
        <end position="718"/>
    </location>
</feature>
<feature type="compositionally biased region" description="Basic and acidic residues" evidence="1">
    <location>
        <begin position="237"/>
        <end position="252"/>
    </location>
</feature>
<feature type="compositionally biased region" description="Low complexity" evidence="1">
    <location>
        <begin position="11"/>
        <end position="26"/>
    </location>
</feature>
<feature type="compositionally biased region" description="Polar residues" evidence="1">
    <location>
        <begin position="595"/>
        <end position="612"/>
    </location>
</feature>
<feature type="domain" description="PH" evidence="3">
    <location>
        <begin position="1115"/>
        <end position="1256"/>
    </location>
</feature>
<feature type="compositionally biased region" description="Low complexity" evidence="1">
    <location>
        <begin position="698"/>
        <end position="715"/>
    </location>
</feature>
<dbReference type="OrthoDB" id="5408934at2759"/>
<evidence type="ECO:0000313" key="6">
    <source>
        <dbReference type="Proteomes" id="UP000799640"/>
    </source>
</evidence>
<feature type="compositionally biased region" description="Low complexity" evidence="1">
    <location>
        <begin position="738"/>
        <end position="758"/>
    </location>
</feature>
<evidence type="ECO:0000259" key="2">
    <source>
        <dbReference type="Pfam" id="PF24340"/>
    </source>
</evidence>
<name>A0A6G1HKD5_9PEZI</name>
<feature type="compositionally biased region" description="Basic and acidic residues" evidence="1">
    <location>
        <begin position="681"/>
        <end position="692"/>
    </location>
</feature>
<feature type="region of interest" description="Disordered" evidence="1">
    <location>
        <begin position="738"/>
        <end position="778"/>
    </location>
</feature>
<feature type="region of interest" description="Disordered" evidence="1">
    <location>
        <begin position="803"/>
        <end position="825"/>
    </location>
</feature>
<feature type="compositionally biased region" description="Polar residues" evidence="1">
    <location>
        <begin position="1448"/>
        <end position="1470"/>
    </location>
</feature>
<dbReference type="Pfam" id="PF24344">
    <property type="entry name" value="PH_23"/>
    <property type="match status" value="1"/>
</dbReference>
<gene>
    <name evidence="5" type="ORF">EJ06DRAFT_534194</name>
</gene>
<feature type="compositionally biased region" description="Polar residues" evidence="1">
    <location>
        <begin position="657"/>
        <end position="669"/>
    </location>
</feature>
<dbReference type="EMBL" id="ML996707">
    <property type="protein sequence ID" value="KAF2396470.1"/>
    <property type="molecule type" value="Genomic_DNA"/>
</dbReference>
<dbReference type="Proteomes" id="UP000799640">
    <property type="component" value="Unassembled WGS sequence"/>
</dbReference>
<feature type="compositionally biased region" description="Polar residues" evidence="1">
    <location>
        <begin position="1907"/>
        <end position="1919"/>
    </location>
</feature>
<feature type="region of interest" description="Disordered" evidence="1">
    <location>
        <begin position="1265"/>
        <end position="1345"/>
    </location>
</feature>
<feature type="compositionally biased region" description="Pro residues" evidence="1">
    <location>
        <begin position="1563"/>
        <end position="1583"/>
    </location>
</feature>
<feature type="region of interest" description="Disordered" evidence="1">
    <location>
        <begin position="831"/>
        <end position="850"/>
    </location>
</feature>
<dbReference type="InterPro" id="IPR056416">
    <property type="entry name" value="DH_2_fung"/>
</dbReference>
<feature type="region of interest" description="Disordered" evidence="1">
    <location>
        <begin position="1907"/>
        <end position="1932"/>
    </location>
</feature>
<organism evidence="5 6">
    <name type="scientific">Trichodelitschia bisporula</name>
    <dbReference type="NCBI Taxonomy" id="703511"/>
    <lineage>
        <taxon>Eukaryota</taxon>
        <taxon>Fungi</taxon>
        <taxon>Dikarya</taxon>
        <taxon>Ascomycota</taxon>
        <taxon>Pezizomycotina</taxon>
        <taxon>Dothideomycetes</taxon>
        <taxon>Dothideomycetes incertae sedis</taxon>
        <taxon>Phaeotrichales</taxon>
        <taxon>Phaeotrichaceae</taxon>
        <taxon>Trichodelitschia</taxon>
    </lineage>
</organism>
<feature type="compositionally biased region" description="Low complexity" evidence="1">
    <location>
        <begin position="1269"/>
        <end position="1295"/>
    </location>
</feature>
<proteinExistence type="predicted"/>
<feature type="compositionally biased region" description="Low complexity" evidence="1">
    <location>
        <begin position="1325"/>
        <end position="1337"/>
    </location>
</feature>
<feature type="region of interest" description="Disordered" evidence="1">
    <location>
        <begin position="1364"/>
        <end position="1651"/>
    </location>
</feature>
<feature type="domain" description="PH" evidence="4">
    <location>
        <begin position="1704"/>
        <end position="1829"/>
    </location>
</feature>
<dbReference type="Pfam" id="PF24345">
    <property type="entry name" value="PH_24"/>
    <property type="match status" value="1"/>
</dbReference>
<accession>A0A6G1HKD5</accession>